<gene>
    <name evidence="1" type="ORF">HPP92_016689</name>
</gene>
<dbReference type="AlphaFoldDB" id="A0A835UNP7"/>
<organism evidence="1 2">
    <name type="scientific">Vanilla planifolia</name>
    <name type="common">Vanilla</name>
    <dbReference type="NCBI Taxonomy" id="51239"/>
    <lineage>
        <taxon>Eukaryota</taxon>
        <taxon>Viridiplantae</taxon>
        <taxon>Streptophyta</taxon>
        <taxon>Embryophyta</taxon>
        <taxon>Tracheophyta</taxon>
        <taxon>Spermatophyta</taxon>
        <taxon>Magnoliopsida</taxon>
        <taxon>Liliopsida</taxon>
        <taxon>Asparagales</taxon>
        <taxon>Orchidaceae</taxon>
        <taxon>Vanilloideae</taxon>
        <taxon>Vanilleae</taxon>
        <taxon>Vanilla</taxon>
    </lineage>
</organism>
<accession>A0A835UNP7</accession>
<evidence type="ECO:0000313" key="2">
    <source>
        <dbReference type="Proteomes" id="UP000636800"/>
    </source>
</evidence>
<name>A0A835UNP7_VANPL</name>
<dbReference type="PANTHER" id="PTHR37179">
    <property type="entry name" value="TRANSGLYCOSYLASE"/>
    <property type="match status" value="1"/>
</dbReference>
<comment type="caution">
    <text evidence="1">The sequence shown here is derived from an EMBL/GenBank/DDBJ whole genome shotgun (WGS) entry which is preliminary data.</text>
</comment>
<sequence length="68" mass="8159">MGIDYPTAFWIYRDLGFRAYEVKSVEDLYNPFISMYFESPTILGFPNMKEGECLSYPKWNFTARYKCF</sequence>
<evidence type="ECO:0000313" key="1">
    <source>
        <dbReference type="EMBL" id="KAG0469989.1"/>
    </source>
</evidence>
<dbReference type="OrthoDB" id="10256233at2759"/>
<protein>
    <submittedName>
        <fullName evidence="1">Uncharacterized protein</fullName>
    </submittedName>
</protein>
<dbReference type="EMBL" id="JADCNL010000008">
    <property type="protein sequence ID" value="KAG0469989.1"/>
    <property type="molecule type" value="Genomic_DNA"/>
</dbReference>
<dbReference type="Proteomes" id="UP000636800">
    <property type="component" value="Unassembled WGS sequence"/>
</dbReference>
<proteinExistence type="predicted"/>
<reference evidence="1 2" key="1">
    <citation type="journal article" date="2020" name="Nat. Food">
        <title>A phased Vanilla planifolia genome enables genetic improvement of flavour and production.</title>
        <authorList>
            <person name="Hasing T."/>
            <person name="Tang H."/>
            <person name="Brym M."/>
            <person name="Khazi F."/>
            <person name="Huang T."/>
            <person name="Chambers A.H."/>
        </authorList>
    </citation>
    <scope>NUCLEOTIDE SEQUENCE [LARGE SCALE GENOMIC DNA]</scope>
    <source>
        <tissue evidence="1">Leaf</tissue>
    </source>
</reference>
<keyword evidence="2" id="KW-1185">Reference proteome</keyword>
<dbReference type="PANTHER" id="PTHR37179:SF1">
    <property type="entry name" value="TRANSGLYCOSYLASE"/>
    <property type="match status" value="1"/>
</dbReference>